<accession>A0A9P5IJM5</accession>
<comment type="caution">
    <text evidence="2">The sequence shown here is derived from an EMBL/GenBank/DDBJ whole genome shotgun (WGS) entry which is preliminary data.</text>
</comment>
<dbReference type="EMBL" id="RCSW01000015">
    <property type="protein sequence ID" value="KAF7937960.1"/>
    <property type="molecule type" value="Genomic_DNA"/>
</dbReference>
<evidence type="ECO:0000313" key="2">
    <source>
        <dbReference type="EMBL" id="KAF7937960.1"/>
    </source>
</evidence>
<protein>
    <submittedName>
        <fullName evidence="2">Uncharacterized protein</fullName>
    </submittedName>
</protein>
<sequence length="319" mass="35025">MVELKQIQLTPLYHPRQKPSSASEIGATQAASNDGTHGHERIWFYYAYNLAWKLYGAEQTKILPILKARNQINNIKVANKGSLADGQLNFQEFMDRIAYKPPGTCQVQLNTEDLDGTAVALSKAGFGGTVKVGIATNTATSKIKTSYNQMLENLMGVVTDAREKFPGDSVVSDTMSQMEKLADKIAHERSLDFSQAKWLGMDIAAGFKLPADQSNKPTTITYKDVPNLSEDSDADKTITVVDVMATFNDPRNKSLIKKGLEANGVKKGTLSRFKDWVDNYGAKPIDGSKGPDYQPSSVSHRTTLTLWTSAKGQINRPVC</sequence>
<reference evidence="2 3" key="1">
    <citation type="journal article" date="2020" name="Genome Biol. Evol.">
        <title>Comparative genomics of Sclerotiniaceae.</title>
        <authorList>
            <person name="Valero Jimenez C.A."/>
            <person name="Steentjes M."/>
            <person name="Scholten O.E."/>
            <person name="Van Kan J.A.L."/>
        </authorList>
    </citation>
    <scope>NUCLEOTIDE SEQUENCE [LARGE SCALE GENOMIC DNA]</scope>
    <source>
        <strain evidence="2 3">MUCL 94</strain>
    </source>
</reference>
<keyword evidence="3" id="KW-1185">Reference proteome</keyword>
<organism evidence="2 3">
    <name type="scientific">Botrytis byssoidea</name>
    <dbReference type="NCBI Taxonomy" id="139641"/>
    <lineage>
        <taxon>Eukaryota</taxon>
        <taxon>Fungi</taxon>
        <taxon>Dikarya</taxon>
        <taxon>Ascomycota</taxon>
        <taxon>Pezizomycotina</taxon>
        <taxon>Leotiomycetes</taxon>
        <taxon>Helotiales</taxon>
        <taxon>Sclerotiniaceae</taxon>
        <taxon>Botrytis</taxon>
    </lineage>
</organism>
<evidence type="ECO:0000256" key="1">
    <source>
        <dbReference type="SAM" id="MobiDB-lite"/>
    </source>
</evidence>
<feature type="region of interest" description="Disordered" evidence="1">
    <location>
        <begin position="15"/>
        <end position="35"/>
    </location>
</feature>
<dbReference type="Proteomes" id="UP000710849">
    <property type="component" value="Unassembled WGS sequence"/>
</dbReference>
<evidence type="ECO:0000313" key="3">
    <source>
        <dbReference type="Proteomes" id="UP000710849"/>
    </source>
</evidence>
<name>A0A9P5IJM5_9HELO</name>
<gene>
    <name evidence="2" type="ORF">EAE97_007756</name>
</gene>
<dbReference type="RefSeq" id="XP_038731108.1">
    <property type="nucleotide sequence ID" value="XM_038878270.1"/>
</dbReference>
<dbReference type="GeneID" id="62151344"/>
<proteinExistence type="predicted"/>
<dbReference type="AlphaFoldDB" id="A0A9P5IJM5"/>